<keyword evidence="6 7" id="KW-0472">Membrane</keyword>
<proteinExistence type="predicted"/>
<dbReference type="InterPro" id="IPR003439">
    <property type="entry name" value="ABC_transporter-like_ATP-bd"/>
</dbReference>
<evidence type="ECO:0000256" key="2">
    <source>
        <dbReference type="ARBA" id="ARBA00022692"/>
    </source>
</evidence>
<comment type="subcellular location">
    <subcellularLocation>
        <location evidence="1">Membrane</location>
        <topology evidence="1">Multi-pass membrane protein</topology>
    </subcellularLocation>
</comment>
<dbReference type="PANTHER" id="PTHR43394:SF15">
    <property type="entry name" value="ALPHA-FACTOR-TRANSPORTING ATPASE"/>
    <property type="match status" value="1"/>
</dbReference>
<dbReference type="PROSITE" id="PS50929">
    <property type="entry name" value="ABC_TM1F"/>
    <property type="match status" value="2"/>
</dbReference>
<dbReference type="PANTHER" id="PTHR43394">
    <property type="entry name" value="ATP-DEPENDENT PERMEASE MDL1, MITOCHONDRIAL"/>
    <property type="match status" value="1"/>
</dbReference>
<evidence type="ECO:0000313" key="11">
    <source>
        <dbReference type="Proteomes" id="UP001446871"/>
    </source>
</evidence>
<feature type="domain" description="ABC transmembrane type-1" evidence="9">
    <location>
        <begin position="20"/>
        <end position="312"/>
    </location>
</feature>
<evidence type="ECO:0000256" key="7">
    <source>
        <dbReference type="SAM" id="Phobius"/>
    </source>
</evidence>
<dbReference type="Gene3D" id="3.40.50.300">
    <property type="entry name" value="P-loop containing nucleotide triphosphate hydrolases"/>
    <property type="match status" value="1"/>
</dbReference>
<evidence type="ECO:0000256" key="1">
    <source>
        <dbReference type="ARBA" id="ARBA00004141"/>
    </source>
</evidence>
<feature type="transmembrane region" description="Helical" evidence="7">
    <location>
        <begin position="171"/>
        <end position="188"/>
    </location>
</feature>
<feature type="transmembrane region" description="Helical" evidence="7">
    <location>
        <begin position="288"/>
        <end position="310"/>
    </location>
</feature>
<feature type="transmembrane region" description="Helical" evidence="7">
    <location>
        <begin position="21"/>
        <end position="44"/>
    </location>
</feature>
<dbReference type="EMBL" id="JAQQWM010000003">
    <property type="protein sequence ID" value="KAK8072988.1"/>
    <property type="molecule type" value="Genomic_DNA"/>
</dbReference>
<accession>A0ABR1VP11</accession>
<evidence type="ECO:0000256" key="4">
    <source>
        <dbReference type="ARBA" id="ARBA00022840"/>
    </source>
</evidence>
<reference evidence="10 11" key="1">
    <citation type="submission" date="2023-01" db="EMBL/GenBank/DDBJ databases">
        <title>Analysis of 21 Apiospora genomes using comparative genomics revels a genus with tremendous synthesis potential of carbohydrate active enzymes and secondary metabolites.</title>
        <authorList>
            <person name="Sorensen T."/>
        </authorList>
    </citation>
    <scope>NUCLEOTIDE SEQUENCE [LARGE SCALE GENOMIC DNA]</scope>
    <source>
        <strain evidence="10 11">CBS 83171</strain>
    </source>
</reference>
<dbReference type="Gene3D" id="1.20.1560.10">
    <property type="entry name" value="ABC transporter type 1, transmembrane domain"/>
    <property type="match status" value="1"/>
</dbReference>
<feature type="transmembrane region" description="Helical" evidence="7">
    <location>
        <begin position="64"/>
        <end position="91"/>
    </location>
</feature>
<protein>
    <submittedName>
        <fullName evidence="10">Uncharacterized protein</fullName>
    </submittedName>
</protein>
<feature type="transmembrane region" description="Helical" evidence="7">
    <location>
        <begin position="255"/>
        <end position="276"/>
    </location>
</feature>
<keyword evidence="2 7" id="KW-0812">Transmembrane</keyword>
<dbReference type="InterPro" id="IPR003593">
    <property type="entry name" value="AAA+_ATPase"/>
</dbReference>
<feature type="transmembrane region" description="Helical" evidence="7">
    <location>
        <begin position="654"/>
        <end position="685"/>
    </location>
</feature>
<keyword evidence="5 7" id="KW-1133">Transmembrane helix</keyword>
<dbReference type="CDD" id="cd18577">
    <property type="entry name" value="ABC_6TM_Pgp_ABCB1_D1_like"/>
    <property type="match status" value="1"/>
</dbReference>
<dbReference type="PROSITE" id="PS50893">
    <property type="entry name" value="ABC_TRANSPORTER_2"/>
    <property type="match status" value="1"/>
</dbReference>
<evidence type="ECO:0000256" key="5">
    <source>
        <dbReference type="ARBA" id="ARBA00022989"/>
    </source>
</evidence>
<evidence type="ECO:0000313" key="10">
    <source>
        <dbReference type="EMBL" id="KAK8072988.1"/>
    </source>
</evidence>
<dbReference type="Proteomes" id="UP001446871">
    <property type="component" value="Unassembled WGS sequence"/>
</dbReference>
<keyword evidence="11" id="KW-1185">Reference proteome</keyword>
<dbReference type="InterPro" id="IPR011527">
    <property type="entry name" value="ABC1_TM_dom"/>
</dbReference>
<evidence type="ECO:0000259" key="8">
    <source>
        <dbReference type="PROSITE" id="PS50893"/>
    </source>
</evidence>
<evidence type="ECO:0000259" key="9">
    <source>
        <dbReference type="PROSITE" id="PS50929"/>
    </source>
</evidence>
<keyword evidence="3" id="KW-0547">Nucleotide-binding</keyword>
<sequence length="744" mass="81648">MASVKHLFSFTDGKGCAALAVAMSASLVVGTLKASLAVFLSQIFPIIADFGKSIITGETALSRVSSWCIVLALVGGGAWIANFVLLLSWIAHGERQSRNSRIKSFERLLSKDVAWFDGLPEGSHSFLSGLYSQIRELQAASSVALGNLTVDIVASVASLCVAFYFCWRLTLVLFSTIPIAVLVLGLLSRQIEPAIRAHHSTLTAASSYVSSTLSSIDVVKVFNGLNHEVWHYSAVINRSKDMYLRQSRASTCQMGFVKCWLELLFVLGLFYGTVLVHGGAASVSNVVASFYATLGALQAIESCIPMYLVLVKGMLAGDSLHSFPGEGGSDFKSPGRTLGGDKCPYIELQDVTFAYPSNPSNLVLRNVSLSFGRRPVTFIVGRSGSGKTTLGNLLAKLYKPLSGSVLLDGYDLKGWQSESVRRHITLVQQSTSLFDQKLRTNIEWATNRQSDRPKVEPHELSEACKTASLQPLIFKLPLGLETRIGASGHSLSGGETQRVAVARARVRDPLTLILDEVTSNLDPPTKNQIMEDIRHWRHDKATIIITHDLSLINDDDYVFVLDDGRVVQEGTRKDAEQEEGPFTHLLNTVDDHRSCDQDDESQTGEARQISASSQALMNANNNNNTLDNGLSERHLPLWVIYRTVWPHLRLKYRLILVVGIMCALLIAASVPAFSVIFAHLLVVLYTPKQRDSDQVRWTLLLFMVAVVGGLVTFLAYHLCDCAAQAWIDSLRNKAMSRILVQPRA</sequence>
<name>A0ABR1VP11_9PEZI</name>
<organism evidence="10 11">
    <name type="scientific">Apiospora saccharicola</name>
    <dbReference type="NCBI Taxonomy" id="335842"/>
    <lineage>
        <taxon>Eukaryota</taxon>
        <taxon>Fungi</taxon>
        <taxon>Dikarya</taxon>
        <taxon>Ascomycota</taxon>
        <taxon>Pezizomycotina</taxon>
        <taxon>Sordariomycetes</taxon>
        <taxon>Xylariomycetidae</taxon>
        <taxon>Amphisphaeriales</taxon>
        <taxon>Apiosporaceae</taxon>
        <taxon>Apiospora</taxon>
    </lineage>
</organism>
<gene>
    <name evidence="10" type="ORF">PG996_006336</name>
</gene>
<dbReference type="SMART" id="SM00382">
    <property type="entry name" value="AAA"/>
    <property type="match status" value="1"/>
</dbReference>
<feature type="domain" description="ABC transmembrane type-1" evidence="9">
    <location>
        <begin position="657"/>
        <end position="744"/>
    </location>
</feature>
<dbReference type="SUPFAM" id="SSF90123">
    <property type="entry name" value="ABC transporter transmembrane region"/>
    <property type="match status" value="2"/>
</dbReference>
<dbReference type="Pfam" id="PF00664">
    <property type="entry name" value="ABC_membrane"/>
    <property type="match status" value="2"/>
</dbReference>
<feature type="transmembrane region" description="Helical" evidence="7">
    <location>
        <begin position="697"/>
        <end position="719"/>
    </location>
</feature>
<feature type="transmembrane region" description="Helical" evidence="7">
    <location>
        <begin position="143"/>
        <end position="165"/>
    </location>
</feature>
<dbReference type="SUPFAM" id="SSF52540">
    <property type="entry name" value="P-loop containing nucleoside triphosphate hydrolases"/>
    <property type="match status" value="1"/>
</dbReference>
<dbReference type="InterPro" id="IPR039421">
    <property type="entry name" value="Type_1_exporter"/>
</dbReference>
<dbReference type="Pfam" id="PF00005">
    <property type="entry name" value="ABC_tran"/>
    <property type="match status" value="1"/>
</dbReference>
<dbReference type="InterPro" id="IPR036640">
    <property type="entry name" value="ABC1_TM_sf"/>
</dbReference>
<feature type="domain" description="ABC transporter" evidence="8">
    <location>
        <begin position="346"/>
        <end position="588"/>
    </location>
</feature>
<comment type="caution">
    <text evidence="10">The sequence shown here is derived from an EMBL/GenBank/DDBJ whole genome shotgun (WGS) entry which is preliminary data.</text>
</comment>
<keyword evidence="4" id="KW-0067">ATP-binding</keyword>
<evidence type="ECO:0000256" key="3">
    <source>
        <dbReference type="ARBA" id="ARBA00022741"/>
    </source>
</evidence>
<evidence type="ECO:0000256" key="6">
    <source>
        <dbReference type="ARBA" id="ARBA00023136"/>
    </source>
</evidence>
<dbReference type="InterPro" id="IPR027417">
    <property type="entry name" value="P-loop_NTPase"/>
</dbReference>